<dbReference type="PANTHER" id="PTHR11559">
    <property type="entry name" value="CARBOXYLESTERASE"/>
    <property type="match status" value="1"/>
</dbReference>
<reference evidence="5" key="1">
    <citation type="submission" date="2023-06" db="EMBL/GenBank/DDBJ databases">
        <title>Genome-scale phylogeny and comparative genomics of the fungal order Sordariales.</title>
        <authorList>
            <consortium name="Lawrence Berkeley National Laboratory"/>
            <person name="Hensen N."/>
            <person name="Bonometti L."/>
            <person name="Westerberg I."/>
            <person name="Brannstrom I.O."/>
            <person name="Guillou S."/>
            <person name="Cros-Aarteil S."/>
            <person name="Calhoun S."/>
            <person name="Haridas S."/>
            <person name="Kuo A."/>
            <person name="Mondo S."/>
            <person name="Pangilinan J."/>
            <person name="Riley R."/>
            <person name="Labutti K."/>
            <person name="Andreopoulos B."/>
            <person name="Lipzen A."/>
            <person name="Chen C."/>
            <person name="Yanf M."/>
            <person name="Daum C."/>
            <person name="Ng V."/>
            <person name="Clum A."/>
            <person name="Steindorff A."/>
            <person name="Ohm R."/>
            <person name="Martin F."/>
            <person name="Silar P."/>
            <person name="Natvig D."/>
            <person name="Lalanne C."/>
            <person name="Gautier V."/>
            <person name="Ament-Velasquez S.L."/>
            <person name="Kruys A."/>
            <person name="Hutchinson M.I."/>
            <person name="Powell A.J."/>
            <person name="Barry K."/>
            <person name="Miller A.N."/>
            <person name="Grigoriev I.V."/>
            <person name="Debuchy R."/>
            <person name="Gladieux P."/>
            <person name="Thoren M.H."/>
            <person name="Johannesson H."/>
        </authorList>
    </citation>
    <scope>NUCLEOTIDE SEQUENCE</scope>
    <source>
        <strain evidence="5">CBS 307.81</strain>
    </source>
</reference>
<feature type="chain" id="PRO_5041490317" description="Carboxylic ester hydrolase" evidence="3">
    <location>
        <begin position="20"/>
        <end position="630"/>
    </location>
</feature>
<organism evidence="5 6">
    <name type="scientific">Cercophora samala</name>
    <dbReference type="NCBI Taxonomy" id="330535"/>
    <lineage>
        <taxon>Eukaryota</taxon>
        <taxon>Fungi</taxon>
        <taxon>Dikarya</taxon>
        <taxon>Ascomycota</taxon>
        <taxon>Pezizomycotina</taxon>
        <taxon>Sordariomycetes</taxon>
        <taxon>Sordariomycetidae</taxon>
        <taxon>Sordariales</taxon>
        <taxon>Lasiosphaeriaceae</taxon>
        <taxon>Cercophora</taxon>
    </lineage>
</organism>
<protein>
    <recommendedName>
        <fullName evidence="3">Carboxylic ester hydrolase</fullName>
        <ecNumber evidence="3">3.1.1.-</ecNumber>
    </recommendedName>
</protein>
<feature type="signal peptide" evidence="3">
    <location>
        <begin position="1"/>
        <end position="19"/>
    </location>
</feature>
<keyword evidence="3" id="KW-0732">Signal</keyword>
<evidence type="ECO:0000256" key="1">
    <source>
        <dbReference type="ARBA" id="ARBA00005964"/>
    </source>
</evidence>
<dbReference type="EC" id="3.1.1.-" evidence="3"/>
<comment type="similarity">
    <text evidence="1 3">Belongs to the type-B carboxylesterase/lipase family.</text>
</comment>
<name>A0AA40DBT3_9PEZI</name>
<dbReference type="Pfam" id="PF00135">
    <property type="entry name" value="COesterase"/>
    <property type="match status" value="1"/>
</dbReference>
<gene>
    <name evidence="5" type="ORF">QBC41DRAFT_356996</name>
</gene>
<evidence type="ECO:0000256" key="2">
    <source>
        <dbReference type="ARBA" id="ARBA00022801"/>
    </source>
</evidence>
<keyword evidence="6" id="KW-1185">Reference proteome</keyword>
<dbReference type="InterPro" id="IPR002018">
    <property type="entry name" value="CarbesteraseB"/>
</dbReference>
<dbReference type="Proteomes" id="UP001174997">
    <property type="component" value="Unassembled WGS sequence"/>
</dbReference>
<dbReference type="AlphaFoldDB" id="A0AA40DBT3"/>
<dbReference type="InterPro" id="IPR019826">
    <property type="entry name" value="Carboxylesterase_B_AS"/>
</dbReference>
<dbReference type="SUPFAM" id="SSF53474">
    <property type="entry name" value="alpha/beta-Hydrolases"/>
    <property type="match status" value="1"/>
</dbReference>
<dbReference type="PROSITE" id="PS00941">
    <property type="entry name" value="CARBOXYLESTERASE_B_2"/>
    <property type="match status" value="1"/>
</dbReference>
<evidence type="ECO:0000313" key="5">
    <source>
        <dbReference type="EMBL" id="KAK0667909.1"/>
    </source>
</evidence>
<proteinExistence type="inferred from homology"/>
<dbReference type="EMBL" id="JAULSY010000064">
    <property type="protein sequence ID" value="KAK0667909.1"/>
    <property type="molecule type" value="Genomic_DNA"/>
</dbReference>
<dbReference type="InterPro" id="IPR050309">
    <property type="entry name" value="Type-B_Carboxylest/Lipase"/>
</dbReference>
<evidence type="ECO:0000256" key="3">
    <source>
        <dbReference type="RuleBase" id="RU361235"/>
    </source>
</evidence>
<dbReference type="InterPro" id="IPR019819">
    <property type="entry name" value="Carboxylesterase_B_CS"/>
</dbReference>
<accession>A0AA40DBT3</accession>
<sequence length="630" mass="66388">MAIKQWMGLFLAGSSLASALPSSKVAARTTDAATEFVDDLVADLTAAYNDHQTRAPQCAQESTLVVDTGYAKYRGHYDSASALNHWKGIRYSQAPTGSLRWQPPRFPALAPSAPVTDADAFGSTCYQHTPSLGGGLAFPGAPGSEDCLFLNVVAPANATKLPVMVWIHGGGYGYGDGSSQDLTQLINDNGKTFIGVSFNYRLGAFGYLASQEVKNNGVVNAGHLDQALALAWVKLHICKFGGDPLKITIAGQSAGAGSVMHHALAVNGGLGSLLFDKGLAQSPYLPYQPNFNDAIPTSKYYAFSAAAGCPSSGSVFSCLVGKSAADLELASLSVTASSTQGAWGFWPVTDGVYIQNRPTAQLTAKMVNGNKLLVGYNAQEGQIFVPGPEVIETQADLLAWMALWFPNLTSAQLNSILAINPNSALSSASGPRFETDGLNTGGFNAINTSPAGVGQRQRGSNIYAEATFACPAYWLADAYSSNPGKSSWLYQFSVPFAYHGADINAAFGPSTPNLPSDITLAFRKAWGNFIVGGNPSIANTIANGASSASPSAYHPASNWPVWDQNAPQFVNFNTTGGTLALFENPLAGTFPQYEGPGIKNAISVQNANSWEAFRGDRCAFYKNLGPFMPN</sequence>
<dbReference type="PROSITE" id="PS00122">
    <property type="entry name" value="CARBOXYLESTERASE_B_1"/>
    <property type="match status" value="1"/>
</dbReference>
<feature type="domain" description="Carboxylesterase type B" evidence="4">
    <location>
        <begin position="64"/>
        <end position="575"/>
    </location>
</feature>
<comment type="caution">
    <text evidence="5">The sequence shown here is derived from an EMBL/GenBank/DDBJ whole genome shotgun (WGS) entry which is preliminary data.</text>
</comment>
<evidence type="ECO:0000259" key="4">
    <source>
        <dbReference type="Pfam" id="PF00135"/>
    </source>
</evidence>
<dbReference type="GO" id="GO:0016787">
    <property type="term" value="F:hydrolase activity"/>
    <property type="evidence" value="ECO:0007669"/>
    <property type="project" value="UniProtKB-KW"/>
</dbReference>
<dbReference type="InterPro" id="IPR029058">
    <property type="entry name" value="AB_hydrolase_fold"/>
</dbReference>
<evidence type="ECO:0000313" key="6">
    <source>
        <dbReference type="Proteomes" id="UP001174997"/>
    </source>
</evidence>
<dbReference type="Gene3D" id="3.40.50.1820">
    <property type="entry name" value="alpha/beta hydrolase"/>
    <property type="match status" value="1"/>
</dbReference>
<keyword evidence="2 3" id="KW-0378">Hydrolase</keyword>